<proteinExistence type="predicted"/>
<dbReference type="AlphaFoldDB" id="A0A2A6CMG1"/>
<evidence type="ECO:0000313" key="2">
    <source>
        <dbReference type="Proteomes" id="UP000005239"/>
    </source>
</evidence>
<accession>A0A8R1Z1B6</accession>
<accession>A0A2A6CMG1</accession>
<dbReference type="Proteomes" id="UP000005239">
    <property type="component" value="Unassembled WGS sequence"/>
</dbReference>
<organism evidence="1 2">
    <name type="scientific">Pristionchus pacificus</name>
    <name type="common">Parasitic nematode worm</name>
    <dbReference type="NCBI Taxonomy" id="54126"/>
    <lineage>
        <taxon>Eukaryota</taxon>
        <taxon>Metazoa</taxon>
        <taxon>Ecdysozoa</taxon>
        <taxon>Nematoda</taxon>
        <taxon>Chromadorea</taxon>
        <taxon>Rhabditida</taxon>
        <taxon>Rhabditina</taxon>
        <taxon>Diplogasteromorpha</taxon>
        <taxon>Diplogasteroidea</taxon>
        <taxon>Neodiplogasteridae</taxon>
        <taxon>Pristionchus</taxon>
    </lineage>
</organism>
<keyword evidence="2" id="KW-1185">Reference proteome</keyword>
<protein>
    <submittedName>
        <fullName evidence="1">Uncharacterized protein</fullName>
    </submittedName>
</protein>
<sequence>MNCADNEMNADTKFFSQPTINVTREWLPMMREITELVTTSLKRFPQCSDIDFSIMPINESQYLVD</sequence>
<gene>
    <name evidence="1" type="primary">WBGene00279633</name>
</gene>
<dbReference type="EnsemblMetazoa" id="PPA41264.1">
    <property type="protein sequence ID" value="PPA41264.1"/>
    <property type="gene ID" value="WBGene00279633"/>
</dbReference>
<reference evidence="1" key="2">
    <citation type="submission" date="2022-06" db="UniProtKB">
        <authorList>
            <consortium name="EnsemblMetazoa"/>
        </authorList>
    </citation>
    <scope>IDENTIFICATION</scope>
    <source>
        <strain evidence="1">PS312</strain>
    </source>
</reference>
<name>A0A2A6CMG1_PRIPA</name>
<reference evidence="2" key="1">
    <citation type="journal article" date="2008" name="Nat. Genet.">
        <title>The Pristionchus pacificus genome provides a unique perspective on nematode lifestyle and parasitism.</title>
        <authorList>
            <person name="Dieterich C."/>
            <person name="Clifton S.W."/>
            <person name="Schuster L.N."/>
            <person name="Chinwalla A."/>
            <person name="Delehaunty K."/>
            <person name="Dinkelacker I."/>
            <person name="Fulton L."/>
            <person name="Fulton R."/>
            <person name="Godfrey J."/>
            <person name="Minx P."/>
            <person name="Mitreva M."/>
            <person name="Roeseler W."/>
            <person name="Tian H."/>
            <person name="Witte H."/>
            <person name="Yang S.P."/>
            <person name="Wilson R.K."/>
            <person name="Sommer R.J."/>
        </authorList>
    </citation>
    <scope>NUCLEOTIDE SEQUENCE [LARGE SCALE GENOMIC DNA]</scope>
    <source>
        <strain evidence="2">PS312</strain>
    </source>
</reference>
<evidence type="ECO:0000313" key="1">
    <source>
        <dbReference type="EnsemblMetazoa" id="PPA41264.1"/>
    </source>
</evidence>